<proteinExistence type="predicted"/>
<evidence type="ECO:0000256" key="6">
    <source>
        <dbReference type="PIRSR" id="PIRSR000097-1"/>
    </source>
</evidence>
<protein>
    <recommendedName>
        <fullName evidence="1">D-xylose reductase [NAD(P)H]</fullName>
        <ecNumber evidence="1">1.1.1.307</ecNumber>
    </recommendedName>
</protein>
<dbReference type="InterPro" id="IPR036812">
    <property type="entry name" value="NAD(P)_OxRdtase_dom_sf"/>
</dbReference>
<comment type="caution">
    <text evidence="10">The sequence shown here is derived from an EMBL/GenBank/DDBJ whole genome shotgun (WGS) entry which is preliminary data.</text>
</comment>
<sequence>MSPKYSLTDTFPLPNTTIRIPQLGFGVYRSNPSQTVESCLTALRVGYRHIDTAQFYGNETQVGEAIAKSGIPRSELFITTKILSAGGSVEKSYEKCVESVNKISNGEEGGYVDLFLVHSPNSGAMKRKEMWLALEKLYQERKVKSLGVSNYGIKHIEEMKEYATIWPPHVNQIEVSSSISTPLSKKPPFHTTDPNPLPLKLHPWNQQPEITSYCAQNNILISAYCPLVRQYKANDETLVSLAKKYNVSTNQILVRYCLQKDWIPLPKSDNPERIKLNADVYGFEIEEEDMRVLNGLDQGAAGAVVQVVDNY</sequence>
<dbReference type="Proteomes" id="UP000053317">
    <property type="component" value="Unassembled WGS sequence"/>
</dbReference>
<evidence type="ECO:0000313" key="11">
    <source>
        <dbReference type="Proteomes" id="UP000053317"/>
    </source>
</evidence>
<reference evidence="10 11" key="2">
    <citation type="submission" date="2015-05" db="EMBL/GenBank/DDBJ databases">
        <authorList>
            <person name="Morales-Cruz A."/>
            <person name="Amrine K.C."/>
            <person name="Cantu D."/>
        </authorList>
    </citation>
    <scope>NUCLEOTIDE SEQUENCE [LARGE SCALE GENOMIC DNA]</scope>
    <source>
        <strain evidence="10">UCRPC4</strain>
    </source>
</reference>
<dbReference type="Pfam" id="PF00248">
    <property type="entry name" value="Aldo_ket_red"/>
    <property type="match status" value="1"/>
</dbReference>
<dbReference type="PANTHER" id="PTHR43827">
    <property type="entry name" value="2,5-DIKETO-D-GLUCONIC ACID REDUCTASE"/>
    <property type="match status" value="1"/>
</dbReference>
<dbReference type="EMBL" id="LCWF01000027">
    <property type="protein sequence ID" value="KKY27196.1"/>
    <property type="molecule type" value="Genomic_DNA"/>
</dbReference>
<feature type="domain" description="NADP-dependent oxidoreductase" evidence="9">
    <location>
        <begin position="29"/>
        <end position="296"/>
    </location>
</feature>
<dbReference type="PRINTS" id="PR00069">
    <property type="entry name" value="ALDKETRDTASE"/>
</dbReference>
<dbReference type="EC" id="1.1.1.307" evidence="1"/>
<evidence type="ECO:0000256" key="4">
    <source>
        <dbReference type="ARBA" id="ARBA00047534"/>
    </source>
</evidence>
<accession>A0A0G2EYP8</accession>
<comment type="function">
    <text evidence="3">Catalyzes the initial reaction in the xylose utilization pathway by reducing D-xylose into xylitol. Xylose is a major component of hemicelluloses such as xylan. Most fungi utilize D-xylose via three enzymatic reactions, xylose reductase (XR), xylitol dehydrogenase (XDH), and xylulokinase, to form xylulose 5-phosphate, which enters pentose phosphate pathway.</text>
</comment>
<dbReference type="PANTHER" id="PTHR43827:SF13">
    <property type="entry name" value="ALDO_KETO REDUCTASE FAMILY PROTEIN"/>
    <property type="match status" value="1"/>
</dbReference>
<reference evidence="10 11" key="1">
    <citation type="submission" date="2015-05" db="EMBL/GenBank/DDBJ databases">
        <title>Distinctive expansion of gene families associated with plant cell wall degradation and secondary metabolism in the genomes of grapevine trunk pathogens.</title>
        <authorList>
            <person name="Lawrence D.P."/>
            <person name="Travadon R."/>
            <person name="Rolshausen P.E."/>
            <person name="Baumgartner K."/>
        </authorList>
    </citation>
    <scope>NUCLEOTIDE SEQUENCE [LARGE SCALE GENOMIC DNA]</scope>
    <source>
        <strain evidence="10">UCRPC4</strain>
    </source>
</reference>
<feature type="site" description="Lowers pKa of active site Tyr" evidence="8">
    <location>
        <position position="81"/>
    </location>
</feature>
<dbReference type="Gene3D" id="3.20.20.100">
    <property type="entry name" value="NADP-dependent oxidoreductase domain"/>
    <property type="match status" value="1"/>
</dbReference>
<dbReference type="PROSITE" id="PS00062">
    <property type="entry name" value="ALDOKETO_REDUCTASE_2"/>
    <property type="match status" value="1"/>
</dbReference>
<feature type="active site" description="Proton donor" evidence="6">
    <location>
        <position position="56"/>
    </location>
</feature>
<evidence type="ECO:0000259" key="9">
    <source>
        <dbReference type="Pfam" id="PF00248"/>
    </source>
</evidence>
<dbReference type="AlphaFoldDB" id="A0A0G2EYP8"/>
<feature type="binding site" evidence="7">
    <location>
        <position position="118"/>
    </location>
    <ligand>
        <name>substrate</name>
    </ligand>
</feature>
<dbReference type="CDD" id="cd19071">
    <property type="entry name" value="AKR_AKR1-5-like"/>
    <property type="match status" value="1"/>
</dbReference>
<evidence type="ECO:0000256" key="8">
    <source>
        <dbReference type="PIRSR" id="PIRSR000097-3"/>
    </source>
</evidence>
<evidence type="ECO:0000256" key="7">
    <source>
        <dbReference type="PIRSR" id="PIRSR000097-2"/>
    </source>
</evidence>
<dbReference type="InterPro" id="IPR018170">
    <property type="entry name" value="Aldo/ket_reductase_CS"/>
</dbReference>
<comment type="catalytic activity">
    <reaction evidence="4">
        <text>xylitol + NADP(+) = D-xylose + NADPH + H(+)</text>
        <dbReference type="Rhea" id="RHEA:27445"/>
        <dbReference type="ChEBI" id="CHEBI:15378"/>
        <dbReference type="ChEBI" id="CHEBI:17151"/>
        <dbReference type="ChEBI" id="CHEBI:53455"/>
        <dbReference type="ChEBI" id="CHEBI:57783"/>
        <dbReference type="ChEBI" id="CHEBI:58349"/>
        <dbReference type="EC" id="1.1.1.307"/>
    </reaction>
</comment>
<evidence type="ECO:0000256" key="2">
    <source>
        <dbReference type="ARBA" id="ARBA00023002"/>
    </source>
</evidence>
<gene>
    <name evidence="10" type="ORF">UCRPC4_g01178</name>
</gene>
<dbReference type="InterPro" id="IPR023210">
    <property type="entry name" value="NADP_OxRdtase_dom"/>
</dbReference>
<dbReference type="InterPro" id="IPR020471">
    <property type="entry name" value="AKR"/>
</dbReference>
<evidence type="ECO:0000256" key="1">
    <source>
        <dbReference type="ARBA" id="ARBA00012845"/>
    </source>
</evidence>
<evidence type="ECO:0000256" key="3">
    <source>
        <dbReference type="ARBA" id="ARBA00025065"/>
    </source>
</evidence>
<evidence type="ECO:0000256" key="5">
    <source>
        <dbReference type="ARBA" id="ARBA00049485"/>
    </source>
</evidence>
<dbReference type="SUPFAM" id="SSF51430">
    <property type="entry name" value="NAD(P)-linked oxidoreductase"/>
    <property type="match status" value="1"/>
</dbReference>
<organism evidence="10 11">
    <name type="scientific">Phaeomoniella chlamydospora</name>
    <name type="common">Phaeoacremonium chlamydosporum</name>
    <dbReference type="NCBI Taxonomy" id="158046"/>
    <lineage>
        <taxon>Eukaryota</taxon>
        <taxon>Fungi</taxon>
        <taxon>Dikarya</taxon>
        <taxon>Ascomycota</taxon>
        <taxon>Pezizomycotina</taxon>
        <taxon>Eurotiomycetes</taxon>
        <taxon>Chaetothyriomycetidae</taxon>
        <taxon>Phaeomoniellales</taxon>
        <taxon>Phaeomoniellaceae</taxon>
        <taxon>Phaeomoniella</taxon>
    </lineage>
</organism>
<comment type="catalytic activity">
    <reaction evidence="5">
        <text>xylitol + NAD(+) = D-xylose + NADH + H(+)</text>
        <dbReference type="Rhea" id="RHEA:27441"/>
        <dbReference type="ChEBI" id="CHEBI:15378"/>
        <dbReference type="ChEBI" id="CHEBI:17151"/>
        <dbReference type="ChEBI" id="CHEBI:53455"/>
        <dbReference type="ChEBI" id="CHEBI:57540"/>
        <dbReference type="ChEBI" id="CHEBI:57945"/>
        <dbReference type="EC" id="1.1.1.307"/>
    </reaction>
</comment>
<dbReference type="GO" id="GO:0016491">
    <property type="term" value="F:oxidoreductase activity"/>
    <property type="evidence" value="ECO:0007669"/>
    <property type="project" value="UniProtKB-KW"/>
</dbReference>
<keyword evidence="11" id="KW-1185">Reference proteome</keyword>
<dbReference type="PROSITE" id="PS00798">
    <property type="entry name" value="ALDOKETO_REDUCTASE_1"/>
    <property type="match status" value="1"/>
</dbReference>
<dbReference type="OrthoDB" id="416253at2759"/>
<dbReference type="PIRSF" id="PIRSF000097">
    <property type="entry name" value="AKR"/>
    <property type="match status" value="1"/>
</dbReference>
<evidence type="ECO:0000313" key="10">
    <source>
        <dbReference type="EMBL" id="KKY27196.1"/>
    </source>
</evidence>
<keyword evidence="2" id="KW-0560">Oxidoreductase</keyword>
<name>A0A0G2EYP8_PHACM</name>